<proteinExistence type="inferred from homology"/>
<protein>
    <submittedName>
        <fullName evidence="5">Methyltransferase-like protein 13</fullName>
    </submittedName>
</protein>
<evidence type="ECO:0000259" key="4">
    <source>
        <dbReference type="Pfam" id="PF08241"/>
    </source>
</evidence>
<evidence type="ECO:0000256" key="3">
    <source>
        <dbReference type="ARBA" id="ARBA00022679"/>
    </source>
</evidence>
<comment type="caution">
    <text evidence="5">The sequence shown here is derived from an EMBL/GenBank/DDBJ whole genome shotgun (WGS) entry which is preliminary data.</text>
</comment>
<evidence type="ECO:0000256" key="1">
    <source>
        <dbReference type="ARBA" id="ARBA00008361"/>
    </source>
</evidence>
<keyword evidence="3" id="KW-0808">Transferase</keyword>
<accession>A0A0V1LET3</accession>
<name>A0A0V1LET3_9BILA</name>
<reference evidence="5 6" key="1">
    <citation type="submission" date="2015-05" db="EMBL/GenBank/DDBJ databases">
        <title>Evolution of Trichinella species and genotypes.</title>
        <authorList>
            <person name="Korhonen P.K."/>
            <person name="Edoardo P."/>
            <person name="Giuseppe L.R."/>
            <person name="Gasser R.B."/>
        </authorList>
    </citation>
    <scope>NUCLEOTIDE SEQUENCE [LARGE SCALE GENOMIC DNA]</scope>
    <source>
        <strain evidence="5">ISS10</strain>
    </source>
</reference>
<dbReference type="STRING" id="6335.A0A0V1LET3"/>
<evidence type="ECO:0000256" key="2">
    <source>
        <dbReference type="ARBA" id="ARBA00022603"/>
    </source>
</evidence>
<dbReference type="InterPro" id="IPR029063">
    <property type="entry name" value="SAM-dependent_MTases_sf"/>
</dbReference>
<evidence type="ECO:0000313" key="6">
    <source>
        <dbReference type="Proteomes" id="UP000054721"/>
    </source>
</evidence>
<dbReference type="EMBL" id="JYDW01000066">
    <property type="protein sequence ID" value="KRZ57939.1"/>
    <property type="molecule type" value="Genomic_DNA"/>
</dbReference>
<gene>
    <name evidence="5" type="primary">METTL13</name>
    <name evidence="5" type="ORF">T02_9116</name>
</gene>
<dbReference type="GO" id="GO:0032259">
    <property type="term" value="P:methylation"/>
    <property type="evidence" value="ECO:0007669"/>
    <property type="project" value="UniProtKB-KW"/>
</dbReference>
<dbReference type="AlphaFoldDB" id="A0A0V1LET3"/>
<dbReference type="PANTHER" id="PTHR12176">
    <property type="entry name" value="SAM-DEPENDENT METHYLTRANSFERASE SUPERFAMILY PROTEIN"/>
    <property type="match status" value="1"/>
</dbReference>
<dbReference type="Pfam" id="PF08241">
    <property type="entry name" value="Methyltransf_11"/>
    <property type="match status" value="1"/>
</dbReference>
<dbReference type="Proteomes" id="UP000054721">
    <property type="component" value="Unassembled WGS sequence"/>
</dbReference>
<feature type="domain" description="Methyltransferase type 11" evidence="4">
    <location>
        <begin position="132"/>
        <end position="206"/>
    </location>
</feature>
<dbReference type="InterPro" id="IPR051419">
    <property type="entry name" value="Lys/N-term_MeTrsfase_sf"/>
</dbReference>
<dbReference type="Gene3D" id="3.40.50.150">
    <property type="entry name" value="Vaccinia Virus protein VP39"/>
    <property type="match status" value="1"/>
</dbReference>
<evidence type="ECO:0000313" key="5">
    <source>
        <dbReference type="EMBL" id="KRZ57939.1"/>
    </source>
</evidence>
<keyword evidence="6" id="KW-1185">Reference proteome</keyword>
<sequence>MRKEFSKLVRQTFLCSMIHKICINLAQYAICHDIVHEYLERDPLGSHKVEEDCSTNLTPQKSNYLLFSTNTECQSRSELPLSYYYERATMVFVEDKTSSSNIEFFKFNYHIYGEFRKFGNVLMKYLKRSDILQIVCGSSCLADSLYDNGFKNIVSMDIVRSVIRKQIYHNRKRRPELTFNSGDATKLEYADESFSAVLDKGTLDAIMSWKTGKCLDIANAMFAEVDSIVMGRFSGMPIHLINNRSPIQLHHTNNAAHETTYSSGRSLFVAEFIPSSLLPTLLYFSEESPTLSRSPHEPYDSQHVELPVVMHILFLVTLFTSGETSPSIFNASYKELQ</sequence>
<dbReference type="OrthoDB" id="411785at2759"/>
<organism evidence="5 6">
    <name type="scientific">Trichinella nativa</name>
    <dbReference type="NCBI Taxonomy" id="6335"/>
    <lineage>
        <taxon>Eukaryota</taxon>
        <taxon>Metazoa</taxon>
        <taxon>Ecdysozoa</taxon>
        <taxon>Nematoda</taxon>
        <taxon>Enoplea</taxon>
        <taxon>Dorylaimia</taxon>
        <taxon>Trichinellida</taxon>
        <taxon>Trichinellidae</taxon>
        <taxon>Trichinella</taxon>
    </lineage>
</organism>
<dbReference type="CDD" id="cd02440">
    <property type="entry name" value="AdoMet_MTases"/>
    <property type="match status" value="1"/>
</dbReference>
<keyword evidence="2 5" id="KW-0489">Methyltransferase</keyword>
<dbReference type="InterPro" id="IPR013216">
    <property type="entry name" value="Methyltransf_11"/>
</dbReference>
<comment type="similarity">
    <text evidence="1">Belongs to the methyltransferase superfamily.</text>
</comment>
<dbReference type="SUPFAM" id="SSF53335">
    <property type="entry name" value="S-adenosyl-L-methionine-dependent methyltransferases"/>
    <property type="match status" value="1"/>
</dbReference>
<dbReference type="GO" id="GO:0008757">
    <property type="term" value="F:S-adenosylmethionine-dependent methyltransferase activity"/>
    <property type="evidence" value="ECO:0007669"/>
    <property type="project" value="InterPro"/>
</dbReference>